<dbReference type="RefSeq" id="WP_330445388.1">
    <property type="nucleotide sequence ID" value="NZ_CP143577.1"/>
</dbReference>
<dbReference type="EMBL" id="CP143577">
    <property type="protein sequence ID" value="WVN22166.1"/>
    <property type="molecule type" value="Genomic_DNA"/>
</dbReference>
<protein>
    <submittedName>
        <fullName evidence="1">Uncharacterized protein</fullName>
    </submittedName>
</protein>
<evidence type="ECO:0000313" key="1">
    <source>
        <dbReference type="EMBL" id="WVN22166.1"/>
    </source>
</evidence>
<dbReference type="Proteomes" id="UP001432074">
    <property type="component" value="Chromosome"/>
</dbReference>
<sequence>MIYNYEDVNQQKITYEYKEEIKTSIEKCKINNKNVDLGLNQNEKFEIEILRNLNENSWVLEFIVPKRVYDSSRIKIIELNDKKLLIQDLEELENNRVRFKTMFFQDKTIIKFGDLSKLKFSFHSKWRKDFFNKLSFIINFNINKTNNDFTNINVRDKNLKFNFIELIKFDIENNVLPQLNPFQNNIAYYNNLIFNFNFFNLKQNEFLYKVLDQKIELKTPNRYYVPARNYNINFLNKILIKENNKDYSFDLIPKINTINKFKTNIEYFINKNNRWDNNQKEFFESKNGTLKGYHLPLKYNGDITIKFNLNQKLINNLKEIKYLTNFSHPLFNENNGLIKLNCQVINTTEEFQNLNYSDWTLKNL</sequence>
<dbReference type="NCBIfam" id="NF045960">
    <property type="entry name" value="MHO_1580_fam"/>
    <property type="match status" value="1"/>
</dbReference>
<gene>
    <name evidence="1" type="ORF">V2E25_01020</name>
</gene>
<organism evidence="1 2">
    <name type="scientific">Mycoplasmopsis arginini</name>
    <name type="common">Mycoplasma arginini</name>
    <dbReference type="NCBI Taxonomy" id="2094"/>
    <lineage>
        <taxon>Bacteria</taxon>
        <taxon>Bacillati</taxon>
        <taxon>Mycoplasmatota</taxon>
        <taxon>Mycoplasmoidales</taxon>
        <taxon>Metamycoplasmataceae</taxon>
        <taxon>Mycoplasmopsis</taxon>
    </lineage>
</organism>
<reference evidence="1" key="1">
    <citation type="submission" date="2024-01" db="EMBL/GenBank/DDBJ databases">
        <title>Complete genome sequence of Mycoplasma arginini type strain G 230.</title>
        <authorList>
            <person name="Spergser J."/>
        </authorList>
    </citation>
    <scope>NUCLEOTIDE SEQUENCE</scope>
    <source>
        <strain evidence="1">NCTC 10129</strain>
    </source>
</reference>
<keyword evidence="2" id="KW-1185">Reference proteome</keyword>
<evidence type="ECO:0000313" key="2">
    <source>
        <dbReference type="Proteomes" id="UP001432074"/>
    </source>
</evidence>
<accession>A0ABZ2AJ74</accession>
<name>A0ABZ2AJ74_MYCAR</name>
<proteinExistence type="predicted"/>